<gene>
    <name evidence="1" type="ORF">PoB_002151700</name>
</gene>
<comment type="caution">
    <text evidence="1">The sequence shown here is derived from an EMBL/GenBank/DDBJ whole genome shotgun (WGS) entry which is preliminary data.</text>
</comment>
<organism evidence="1 2">
    <name type="scientific">Plakobranchus ocellatus</name>
    <dbReference type="NCBI Taxonomy" id="259542"/>
    <lineage>
        <taxon>Eukaryota</taxon>
        <taxon>Metazoa</taxon>
        <taxon>Spiralia</taxon>
        <taxon>Lophotrochozoa</taxon>
        <taxon>Mollusca</taxon>
        <taxon>Gastropoda</taxon>
        <taxon>Heterobranchia</taxon>
        <taxon>Euthyneura</taxon>
        <taxon>Panpulmonata</taxon>
        <taxon>Sacoglossa</taxon>
        <taxon>Placobranchoidea</taxon>
        <taxon>Plakobranchidae</taxon>
        <taxon>Plakobranchus</taxon>
    </lineage>
</organism>
<dbReference type="EMBL" id="BLXT01002484">
    <property type="protein sequence ID" value="GFN95011.1"/>
    <property type="molecule type" value="Genomic_DNA"/>
</dbReference>
<reference evidence="1 2" key="1">
    <citation type="journal article" date="2021" name="Elife">
        <title>Chloroplast acquisition without the gene transfer in kleptoplastic sea slugs, Plakobranchus ocellatus.</title>
        <authorList>
            <person name="Maeda T."/>
            <person name="Takahashi S."/>
            <person name="Yoshida T."/>
            <person name="Shimamura S."/>
            <person name="Takaki Y."/>
            <person name="Nagai Y."/>
            <person name="Toyoda A."/>
            <person name="Suzuki Y."/>
            <person name="Arimoto A."/>
            <person name="Ishii H."/>
            <person name="Satoh N."/>
            <person name="Nishiyama T."/>
            <person name="Hasebe M."/>
            <person name="Maruyama T."/>
            <person name="Minagawa J."/>
            <person name="Obokata J."/>
            <person name="Shigenobu S."/>
        </authorList>
    </citation>
    <scope>NUCLEOTIDE SEQUENCE [LARGE SCALE GENOMIC DNA]</scope>
</reference>
<sequence>MLCSCHACTSTTRGVCRDVTHVATCQARCRCQQAAENVQEGAESSEGQIVPREDSDTGTAVIIADETQGNENNISTPALCTCTTTNDLQLL</sequence>
<proteinExistence type="predicted"/>
<protein>
    <submittedName>
        <fullName evidence="1">Uncharacterized protein</fullName>
    </submittedName>
</protein>
<name>A0AAV3ZI68_9GAST</name>
<accession>A0AAV3ZI68</accession>
<evidence type="ECO:0000313" key="2">
    <source>
        <dbReference type="Proteomes" id="UP000735302"/>
    </source>
</evidence>
<keyword evidence="2" id="KW-1185">Reference proteome</keyword>
<evidence type="ECO:0000313" key="1">
    <source>
        <dbReference type="EMBL" id="GFN95011.1"/>
    </source>
</evidence>
<dbReference type="Proteomes" id="UP000735302">
    <property type="component" value="Unassembled WGS sequence"/>
</dbReference>
<dbReference type="AlphaFoldDB" id="A0AAV3ZI68"/>